<name>A0A3E5G4N1_9BACE</name>
<sequence length="114" mass="13192">MKNLTLDEFKKIHEDWKSTGLSIRDYCSNTGFEESKFYYWRKKLTDSMLPQKKGFVPIQMSRHNGKLMMGSATTSELNAENNVACEIVYQNGVTLKVKSDMTLEMLRTLILLCQ</sequence>
<organism evidence="1 2">
    <name type="scientific">Bacteroides faecis</name>
    <dbReference type="NCBI Taxonomy" id="674529"/>
    <lineage>
        <taxon>Bacteria</taxon>
        <taxon>Pseudomonadati</taxon>
        <taxon>Bacteroidota</taxon>
        <taxon>Bacteroidia</taxon>
        <taxon>Bacteroidales</taxon>
        <taxon>Bacteroidaceae</taxon>
        <taxon>Bacteroides</taxon>
    </lineage>
</organism>
<protein>
    <submittedName>
        <fullName evidence="1">Transposase</fullName>
    </submittedName>
</protein>
<dbReference type="GeneID" id="69589311"/>
<dbReference type="NCBIfam" id="NF047593">
    <property type="entry name" value="IS66_ISAeme5_TnpA"/>
    <property type="match status" value="1"/>
</dbReference>
<reference evidence="1 2" key="1">
    <citation type="submission" date="2015-09" db="EMBL/GenBank/DDBJ databases">
        <authorList>
            <consortium name="Pathogen Informatics"/>
        </authorList>
    </citation>
    <scope>NUCLEOTIDE SEQUENCE [LARGE SCALE GENOMIC DNA]</scope>
    <source>
        <strain evidence="1 2">2789STDY5834846</strain>
    </source>
</reference>
<dbReference type="AlphaFoldDB" id="A0A3E5G4N1"/>
<gene>
    <name evidence="1" type="ORF">ERS852461_04527</name>
</gene>
<dbReference type="Proteomes" id="UP000095606">
    <property type="component" value="Unassembled WGS sequence"/>
</dbReference>
<evidence type="ECO:0000313" key="1">
    <source>
        <dbReference type="EMBL" id="CUQ19761.1"/>
    </source>
</evidence>
<evidence type="ECO:0000313" key="2">
    <source>
        <dbReference type="Proteomes" id="UP000095606"/>
    </source>
</evidence>
<dbReference type="EMBL" id="CZAE01000030">
    <property type="protein sequence ID" value="CUQ19761.1"/>
    <property type="molecule type" value="Genomic_DNA"/>
</dbReference>
<accession>A0A174UGA1</accession>
<accession>A0A3E5G4N1</accession>
<dbReference type="RefSeq" id="WP_055271333.1">
    <property type="nucleotide sequence ID" value="NZ_CABMFH010000031.1"/>
</dbReference>
<proteinExistence type="predicted"/>